<sequence>MLANMSTTEWSDVGVTGLPTGTVTLLLADVEGSTRLWETQPDEMAAAVGRLDQALASAVAAHDGVRPVEQGEGDSFVIAFGRATDAVACALALQRAPIAPIRLRIGIHTGEVRLRDESNYIGPTINRTARLRDLAHGGQTVLSGTTDDLVAESLPADAWLTDLGAHPLRDLARPQRVVQLCHPDLRNEFPPLRSAANTATHNFPVQLTSFVGRQNEISNLRDALASNRLVTLTGAGGVGKTRLAVQVATAAAGDFDDGVWWVDLAPITAAEVVPVTVVRALGLSDQLGRSTVDTLLRFVRDRHLLIVLDNCEHLLDACASLLTELFSAAMGLTVLATSREPVNIAGEVTWQVPSLSVADEAVELFAERARLARPEFVVTDENSAALAEICQRLDGIPLAIELAAARVRALSLTEIVDSLHDRFRLLTGGSRTAVRRHQTLRASVDWSHALLTDTERILFRRLAVFYGGFGLPAAQFVCGGNDIEPYQVLDQLTLLVDKSLVVADDSSGRTRYRLLETVRQYALEKLGESGEADAVRSRHCDHYTSIAALLDAPARTDYEQRLEQVELEMDNLRNALGWHLENRDTEQALGLASSLQPVWLTRGRILEGLAWFHTIQDDFDQPIDVAPTAHARALCDEAVLNMYMGEHTSRAQRAVQIARELDDPALLARALSALGLIAGATYDGESAAAYYAEAVELARAADDRWRLCQILAWQANTGLSTGDLSAAYRAADEGRGIADAIGDRAGSRQCRLMIGYALLVQGNVGGAISELKTLTADCEEAHDELTNGVAMMGLGISLAYHGELDAAAEVASAALKRAPDLSEYFLGMANAQYSQFCLAAGDIEGAFDAGERAWHALRAFQLQPAIAQRVFNSVEAALGRGDLEMARQQADAAVAVAKGWHLVAGLSVRARIAKAEGHLEVSERDAQDALACAVDRSVYLHIPDILETLAGLATRGGNLPQSARLFGAATDLRQRMGLVRFKVHETGYQESVAELRNGMDENAFDAAWAEGATLTMDEVVAYAQRGRGQRKRPASGWQSLTPAERDVARLVCDGLANKEIAARLFVSPRTVQAHLSHIFTKLGIASRVQLVQEAARQR</sequence>
<dbReference type="Proteomes" id="UP000093928">
    <property type="component" value="Unassembled WGS sequence"/>
</dbReference>
<dbReference type="SUPFAM" id="SSF52540">
    <property type="entry name" value="P-loop containing nucleoside triphosphate hydrolases"/>
    <property type="match status" value="1"/>
</dbReference>
<dbReference type="SMART" id="SM00421">
    <property type="entry name" value="HTH_LUXR"/>
    <property type="match status" value="1"/>
</dbReference>
<dbReference type="InterPro" id="IPR029787">
    <property type="entry name" value="Nucleotide_cyclase"/>
</dbReference>
<protein>
    <submittedName>
        <fullName evidence="7">Transcriptional regulator</fullName>
    </submittedName>
</protein>
<dbReference type="Pfam" id="PF00931">
    <property type="entry name" value="NB-ARC"/>
    <property type="match status" value="1"/>
</dbReference>
<dbReference type="PANTHER" id="PTHR47691:SF3">
    <property type="entry name" value="HTH-TYPE TRANSCRIPTIONAL REGULATOR RV0890C-RELATED"/>
    <property type="match status" value="1"/>
</dbReference>
<dbReference type="Gene3D" id="1.10.10.10">
    <property type="entry name" value="Winged helix-like DNA-binding domain superfamily/Winged helix DNA-binding domain"/>
    <property type="match status" value="1"/>
</dbReference>
<dbReference type="InterPro" id="IPR058852">
    <property type="entry name" value="HTH_77"/>
</dbReference>
<accession>A0A1A3PBZ2</accession>
<evidence type="ECO:0000259" key="6">
    <source>
        <dbReference type="PROSITE" id="PS50125"/>
    </source>
</evidence>
<dbReference type="PROSITE" id="PS50043">
    <property type="entry name" value="HTH_LUXR_2"/>
    <property type="match status" value="1"/>
</dbReference>
<gene>
    <name evidence="7" type="ORF">A5634_13260</name>
</gene>
<dbReference type="PANTHER" id="PTHR47691">
    <property type="entry name" value="REGULATOR-RELATED"/>
    <property type="match status" value="1"/>
</dbReference>
<dbReference type="GO" id="GO:0043531">
    <property type="term" value="F:ADP binding"/>
    <property type="evidence" value="ECO:0007669"/>
    <property type="project" value="InterPro"/>
</dbReference>
<dbReference type="GO" id="GO:0004016">
    <property type="term" value="F:adenylate cyclase activity"/>
    <property type="evidence" value="ECO:0007669"/>
    <property type="project" value="UniProtKB-ARBA"/>
</dbReference>
<dbReference type="InterPro" id="IPR001054">
    <property type="entry name" value="A/G_cyclase"/>
</dbReference>
<dbReference type="Gene3D" id="1.25.40.10">
    <property type="entry name" value="Tetratricopeptide repeat domain"/>
    <property type="match status" value="2"/>
</dbReference>
<dbReference type="Pfam" id="PF00196">
    <property type="entry name" value="GerE"/>
    <property type="match status" value="1"/>
</dbReference>
<evidence type="ECO:0000256" key="4">
    <source>
        <dbReference type="SAM" id="Coils"/>
    </source>
</evidence>
<evidence type="ECO:0000256" key="3">
    <source>
        <dbReference type="ARBA" id="ARBA00023163"/>
    </source>
</evidence>
<dbReference type="InterPro" id="IPR036388">
    <property type="entry name" value="WH-like_DNA-bd_sf"/>
</dbReference>
<dbReference type="EMBL" id="LZLS01000003">
    <property type="protein sequence ID" value="OBK31671.1"/>
    <property type="molecule type" value="Genomic_DNA"/>
</dbReference>
<dbReference type="InterPro" id="IPR016032">
    <property type="entry name" value="Sig_transdc_resp-reg_C-effctor"/>
</dbReference>
<dbReference type="Gene3D" id="3.40.50.300">
    <property type="entry name" value="P-loop containing nucleotide triphosphate hydrolases"/>
    <property type="match status" value="1"/>
</dbReference>
<dbReference type="SUPFAM" id="SSF55073">
    <property type="entry name" value="Nucleotide cyclase"/>
    <property type="match status" value="1"/>
</dbReference>
<dbReference type="PROSITE" id="PS00622">
    <property type="entry name" value="HTH_LUXR_1"/>
    <property type="match status" value="1"/>
</dbReference>
<comment type="caution">
    <text evidence="7">The sequence shown here is derived from an EMBL/GenBank/DDBJ whole genome shotgun (WGS) entry which is preliminary data.</text>
</comment>
<evidence type="ECO:0000259" key="5">
    <source>
        <dbReference type="PROSITE" id="PS50043"/>
    </source>
</evidence>
<evidence type="ECO:0000256" key="1">
    <source>
        <dbReference type="ARBA" id="ARBA00023015"/>
    </source>
</evidence>
<keyword evidence="3" id="KW-0804">Transcription</keyword>
<dbReference type="InterPro" id="IPR000792">
    <property type="entry name" value="Tscrpt_reg_LuxR_C"/>
</dbReference>
<dbReference type="GO" id="GO:0003677">
    <property type="term" value="F:DNA binding"/>
    <property type="evidence" value="ECO:0007669"/>
    <property type="project" value="UniProtKB-KW"/>
</dbReference>
<feature type="coiled-coil region" evidence="4">
    <location>
        <begin position="555"/>
        <end position="582"/>
    </location>
</feature>
<dbReference type="InterPro" id="IPR027417">
    <property type="entry name" value="P-loop_NTPase"/>
</dbReference>
<dbReference type="PROSITE" id="PS50125">
    <property type="entry name" value="GUANYLATE_CYCLASE_2"/>
    <property type="match status" value="1"/>
</dbReference>
<dbReference type="InterPro" id="IPR011990">
    <property type="entry name" value="TPR-like_helical_dom_sf"/>
</dbReference>
<dbReference type="Gene3D" id="3.30.70.1230">
    <property type="entry name" value="Nucleotide cyclase"/>
    <property type="match status" value="2"/>
</dbReference>
<dbReference type="GO" id="GO:0035556">
    <property type="term" value="P:intracellular signal transduction"/>
    <property type="evidence" value="ECO:0007669"/>
    <property type="project" value="InterPro"/>
</dbReference>
<dbReference type="GO" id="GO:0009190">
    <property type="term" value="P:cyclic nucleotide biosynthetic process"/>
    <property type="evidence" value="ECO:0007669"/>
    <property type="project" value="InterPro"/>
</dbReference>
<dbReference type="GO" id="GO:0006355">
    <property type="term" value="P:regulation of DNA-templated transcription"/>
    <property type="evidence" value="ECO:0007669"/>
    <property type="project" value="InterPro"/>
</dbReference>
<dbReference type="SUPFAM" id="SSF48452">
    <property type="entry name" value="TPR-like"/>
    <property type="match status" value="1"/>
</dbReference>
<dbReference type="SMART" id="SM00044">
    <property type="entry name" value="CYCc"/>
    <property type="match status" value="1"/>
</dbReference>
<keyword evidence="4" id="KW-0175">Coiled coil</keyword>
<feature type="domain" description="Guanylate cyclase" evidence="6">
    <location>
        <begin position="24"/>
        <end position="132"/>
    </location>
</feature>
<dbReference type="InterPro" id="IPR002182">
    <property type="entry name" value="NB-ARC"/>
</dbReference>
<dbReference type="Pfam" id="PF25872">
    <property type="entry name" value="HTH_77"/>
    <property type="match status" value="1"/>
</dbReference>
<dbReference type="PRINTS" id="PR00364">
    <property type="entry name" value="DISEASERSIST"/>
</dbReference>
<name>A0A1A3PBZ2_MYCAS</name>
<dbReference type="SUPFAM" id="SSF46894">
    <property type="entry name" value="C-terminal effector domain of the bipartite response regulators"/>
    <property type="match status" value="1"/>
</dbReference>
<proteinExistence type="predicted"/>
<dbReference type="CDD" id="cd07302">
    <property type="entry name" value="CHD"/>
    <property type="match status" value="1"/>
</dbReference>
<keyword evidence="1" id="KW-0805">Transcription regulation</keyword>
<evidence type="ECO:0000313" key="7">
    <source>
        <dbReference type="EMBL" id="OBK31671.1"/>
    </source>
</evidence>
<evidence type="ECO:0000256" key="2">
    <source>
        <dbReference type="ARBA" id="ARBA00023125"/>
    </source>
</evidence>
<dbReference type="FunFam" id="1.10.10.10:FF:000553">
    <property type="entry name" value="Transcriptional regulator, LuxR family"/>
    <property type="match status" value="1"/>
</dbReference>
<feature type="domain" description="HTH luxR-type" evidence="5">
    <location>
        <begin position="1033"/>
        <end position="1098"/>
    </location>
</feature>
<reference evidence="7 8" key="1">
    <citation type="submission" date="2016-06" db="EMBL/GenBank/DDBJ databases">
        <authorList>
            <person name="Kjaerup R.B."/>
            <person name="Dalgaard T.S."/>
            <person name="Juul-Madsen H.R."/>
        </authorList>
    </citation>
    <scope>NUCLEOTIDE SEQUENCE [LARGE SCALE GENOMIC DNA]</scope>
    <source>
        <strain evidence="7 8">1165133.8</strain>
    </source>
</reference>
<keyword evidence="2" id="KW-0238">DNA-binding</keyword>
<dbReference type="AlphaFoldDB" id="A0A1A3PBZ2"/>
<dbReference type="CDD" id="cd06170">
    <property type="entry name" value="LuxR_C_like"/>
    <property type="match status" value="1"/>
</dbReference>
<evidence type="ECO:0000313" key="8">
    <source>
        <dbReference type="Proteomes" id="UP000093928"/>
    </source>
</evidence>
<organism evidence="7 8">
    <name type="scientific">Mycobacterium asiaticum</name>
    <dbReference type="NCBI Taxonomy" id="1790"/>
    <lineage>
        <taxon>Bacteria</taxon>
        <taxon>Bacillati</taxon>
        <taxon>Actinomycetota</taxon>
        <taxon>Actinomycetes</taxon>
        <taxon>Mycobacteriales</taxon>
        <taxon>Mycobacteriaceae</taxon>
        <taxon>Mycobacterium</taxon>
    </lineage>
</organism>
<dbReference type="PRINTS" id="PR00038">
    <property type="entry name" value="HTHLUXR"/>
</dbReference>
<dbReference type="Pfam" id="PF00211">
    <property type="entry name" value="Guanylate_cyc"/>
    <property type="match status" value="1"/>
</dbReference>